<feature type="non-terminal residue" evidence="1">
    <location>
        <position position="1"/>
    </location>
</feature>
<gene>
    <name evidence="1" type="ORF">ALO64_02150</name>
</gene>
<name>A0A0N8S5N5_9PSED</name>
<dbReference type="EMBL" id="LJQT01000082">
    <property type="protein sequence ID" value="KPX93687.1"/>
    <property type="molecule type" value="Genomic_DNA"/>
</dbReference>
<comment type="caution">
    <text evidence="1">The sequence shown here is derived from an EMBL/GenBank/DDBJ whole genome shotgun (WGS) entry which is preliminary data.</text>
</comment>
<dbReference type="Proteomes" id="UP000050455">
    <property type="component" value="Unassembled WGS sequence"/>
</dbReference>
<proteinExistence type="predicted"/>
<reference evidence="1 2" key="1">
    <citation type="submission" date="2015-09" db="EMBL/GenBank/DDBJ databases">
        <title>Genome announcement of multiple Pseudomonas syringae strains.</title>
        <authorList>
            <person name="Thakur S."/>
            <person name="Wang P.W."/>
            <person name="Gong Y."/>
            <person name="Weir B.S."/>
            <person name="Guttman D.S."/>
        </authorList>
    </citation>
    <scope>NUCLEOTIDE SEQUENCE [LARGE SCALE GENOMIC DNA]</scope>
    <source>
        <strain evidence="1 2">ICMP6289</strain>
    </source>
</reference>
<accession>A0A0N8S5N5</accession>
<protein>
    <submittedName>
        <fullName evidence="1">Uncharacterized protein</fullName>
    </submittedName>
</protein>
<sequence>FLTVSNTLLICTGFAEASYTVDPVEGSNQSPANSTVTRVIVHMLKPTDFTCLGR</sequence>
<evidence type="ECO:0000313" key="1">
    <source>
        <dbReference type="EMBL" id="KPX93687.1"/>
    </source>
</evidence>
<organism evidence="1 2">
    <name type="scientific">Pseudomonas meliae</name>
    <dbReference type="NCBI Taxonomy" id="86176"/>
    <lineage>
        <taxon>Bacteria</taxon>
        <taxon>Pseudomonadati</taxon>
        <taxon>Pseudomonadota</taxon>
        <taxon>Gammaproteobacteria</taxon>
        <taxon>Pseudomonadales</taxon>
        <taxon>Pseudomonadaceae</taxon>
        <taxon>Pseudomonas</taxon>
    </lineage>
</organism>
<dbReference type="PATRIC" id="fig|86176.4.peg.2342"/>
<evidence type="ECO:0000313" key="2">
    <source>
        <dbReference type="Proteomes" id="UP000050455"/>
    </source>
</evidence>
<dbReference type="AlphaFoldDB" id="A0A0N8S5N5"/>
<keyword evidence="2" id="KW-1185">Reference proteome</keyword>